<dbReference type="KEGG" id="atw:C0099_09170"/>
<name>A0A2I6S779_9RHOO</name>
<sequence length="256" mass="28603">MHVPLLARLAPWLLFPLFVLAALALYYLTPPFPQPTDFHAYADARAVFGIPNFADVISNLAILVPAVAGLGLVMATPGGFGNVIERGFALLFFMALVATGLGSTWYHLAPDDARLIGDRLPIALAFTTLIAWLLAERTWLRPGAAAMLLPWIALGPASVLWWYFEGGDLRFYLLLYVFAFVVPPQLMTLPSPYSRRRAWWLAYVCFVFGMICDRLDHQIFGWLAGTVSGHTLKHVLMGLAIAQIVSMIERRRLRFR</sequence>
<dbReference type="RefSeq" id="WP_102247158.1">
    <property type="nucleotide sequence ID" value="NZ_CP025682.1"/>
</dbReference>
<reference evidence="2 3" key="1">
    <citation type="submission" date="2018-01" db="EMBL/GenBank/DDBJ databases">
        <authorList>
            <person name="Fu G.-Y."/>
        </authorList>
    </citation>
    <scope>NUCLEOTIDE SEQUENCE [LARGE SCALE GENOMIC DNA]</scope>
    <source>
        <strain evidence="2 3">SY39</strain>
    </source>
</reference>
<feature type="transmembrane region" description="Helical" evidence="1">
    <location>
        <begin position="147"/>
        <end position="164"/>
    </location>
</feature>
<keyword evidence="1" id="KW-1133">Transmembrane helix</keyword>
<keyword evidence="3" id="KW-1185">Reference proteome</keyword>
<proteinExistence type="predicted"/>
<feature type="transmembrane region" description="Helical" evidence="1">
    <location>
        <begin position="120"/>
        <end position="135"/>
    </location>
</feature>
<feature type="transmembrane region" description="Helical" evidence="1">
    <location>
        <begin position="87"/>
        <end position="108"/>
    </location>
</feature>
<evidence type="ECO:0000313" key="3">
    <source>
        <dbReference type="Proteomes" id="UP000242205"/>
    </source>
</evidence>
<dbReference type="AlphaFoldDB" id="A0A2I6S779"/>
<evidence type="ECO:0008006" key="4">
    <source>
        <dbReference type="Google" id="ProtNLM"/>
    </source>
</evidence>
<feature type="transmembrane region" description="Helical" evidence="1">
    <location>
        <begin position="201"/>
        <end position="225"/>
    </location>
</feature>
<evidence type="ECO:0000256" key="1">
    <source>
        <dbReference type="SAM" id="Phobius"/>
    </source>
</evidence>
<evidence type="ECO:0000313" key="2">
    <source>
        <dbReference type="EMBL" id="AUN95092.1"/>
    </source>
</evidence>
<keyword evidence="1" id="KW-0812">Transmembrane</keyword>
<keyword evidence="1" id="KW-0472">Membrane</keyword>
<organism evidence="2 3">
    <name type="scientific">Pseudazoarcus pumilus</name>
    <dbReference type="NCBI Taxonomy" id="2067960"/>
    <lineage>
        <taxon>Bacteria</taxon>
        <taxon>Pseudomonadati</taxon>
        <taxon>Pseudomonadota</taxon>
        <taxon>Betaproteobacteria</taxon>
        <taxon>Rhodocyclales</taxon>
        <taxon>Zoogloeaceae</taxon>
        <taxon>Pseudazoarcus</taxon>
    </lineage>
</organism>
<dbReference type="PANTHER" id="PTHR34368">
    <property type="entry name" value="OS01G0962200 PROTEIN"/>
    <property type="match status" value="1"/>
</dbReference>
<dbReference type="EMBL" id="CP025682">
    <property type="protein sequence ID" value="AUN95092.1"/>
    <property type="molecule type" value="Genomic_DNA"/>
</dbReference>
<protein>
    <recommendedName>
        <fullName evidence="4">Alkaline phytoceramidase</fullName>
    </recommendedName>
</protein>
<feature type="transmembrane region" description="Helical" evidence="1">
    <location>
        <begin position="56"/>
        <end position="75"/>
    </location>
</feature>
<dbReference type="PANTHER" id="PTHR34368:SF1">
    <property type="entry name" value="OS01G0962200 PROTEIN"/>
    <property type="match status" value="1"/>
</dbReference>
<gene>
    <name evidence="2" type="ORF">C0099_09170</name>
</gene>
<feature type="transmembrane region" description="Helical" evidence="1">
    <location>
        <begin position="12"/>
        <end position="29"/>
    </location>
</feature>
<feature type="transmembrane region" description="Helical" evidence="1">
    <location>
        <begin position="170"/>
        <end position="189"/>
    </location>
</feature>
<accession>A0A2I6S779</accession>
<dbReference type="Proteomes" id="UP000242205">
    <property type="component" value="Chromosome"/>
</dbReference>
<dbReference type="OrthoDB" id="6088058at2"/>